<keyword evidence="2" id="KW-1185">Reference proteome</keyword>
<reference evidence="2" key="1">
    <citation type="submission" date="2016-09" db="EMBL/GenBank/DDBJ databases">
        <authorList>
            <person name="Varghese N."/>
            <person name="Submissions S."/>
        </authorList>
    </citation>
    <scope>NUCLEOTIDE SEQUENCE [LARGE SCALE GENOMIC DNA]</scope>
    <source>
        <strain evidence="2">ANC 4466</strain>
    </source>
</reference>
<name>A0A240E4S0_9GAMM</name>
<evidence type="ECO:0008006" key="3">
    <source>
        <dbReference type="Google" id="ProtNLM"/>
    </source>
</evidence>
<evidence type="ECO:0000313" key="2">
    <source>
        <dbReference type="Proteomes" id="UP000219042"/>
    </source>
</evidence>
<dbReference type="AlphaFoldDB" id="A0A240E4S0"/>
<evidence type="ECO:0000313" key="1">
    <source>
        <dbReference type="EMBL" id="SNX43199.1"/>
    </source>
</evidence>
<gene>
    <name evidence="1" type="ORF">SAMN05421731_101234</name>
</gene>
<protein>
    <recommendedName>
        <fullName evidence="3">Lipoprotein</fullName>
    </recommendedName>
</protein>
<dbReference type="EMBL" id="OANT01000001">
    <property type="protein sequence ID" value="SNX43199.1"/>
    <property type="molecule type" value="Genomic_DNA"/>
</dbReference>
<sequence>MTKTILVLFYTTTLFLITGCMHSSLQRQNFTAYLDQFIGQPKETILY</sequence>
<proteinExistence type="predicted"/>
<accession>A0A240E4S0</accession>
<dbReference type="PROSITE" id="PS51257">
    <property type="entry name" value="PROKAR_LIPOPROTEIN"/>
    <property type="match status" value="1"/>
</dbReference>
<organism evidence="1 2">
    <name type="scientific">Acinetobacter puyangensis</name>
    <dbReference type="NCBI Taxonomy" id="1096779"/>
    <lineage>
        <taxon>Bacteria</taxon>
        <taxon>Pseudomonadati</taxon>
        <taxon>Pseudomonadota</taxon>
        <taxon>Gammaproteobacteria</taxon>
        <taxon>Moraxellales</taxon>
        <taxon>Moraxellaceae</taxon>
        <taxon>Acinetobacter</taxon>
    </lineage>
</organism>
<dbReference type="Proteomes" id="UP000219042">
    <property type="component" value="Unassembled WGS sequence"/>
</dbReference>